<comment type="caution">
    <text evidence="2">The sequence shown here is derived from an EMBL/GenBank/DDBJ whole genome shotgun (WGS) entry which is preliminary data.</text>
</comment>
<dbReference type="EMBL" id="JBFASG010000005">
    <property type="protein sequence ID" value="MEV4922792.1"/>
    <property type="molecule type" value="Genomic_DNA"/>
</dbReference>
<keyword evidence="3" id="KW-1185">Reference proteome</keyword>
<name>A0ABV3IUG4_9ACTN</name>
<evidence type="ECO:0000313" key="2">
    <source>
        <dbReference type="EMBL" id="MEV4922792.1"/>
    </source>
</evidence>
<proteinExistence type="predicted"/>
<dbReference type="InterPro" id="IPR046015">
    <property type="entry name" value="DUF5972"/>
</dbReference>
<reference evidence="2 3" key="1">
    <citation type="submission" date="2024-06" db="EMBL/GenBank/DDBJ databases">
        <title>The Natural Products Discovery Center: Release of the First 8490 Sequenced Strains for Exploring Actinobacteria Biosynthetic Diversity.</title>
        <authorList>
            <person name="Kalkreuter E."/>
            <person name="Kautsar S.A."/>
            <person name="Yang D."/>
            <person name="Bader C.D."/>
            <person name="Teijaro C.N."/>
            <person name="Fluegel L."/>
            <person name="Davis C.M."/>
            <person name="Simpson J.R."/>
            <person name="Lauterbach L."/>
            <person name="Steele A.D."/>
            <person name="Gui C."/>
            <person name="Meng S."/>
            <person name="Li G."/>
            <person name="Viehrig K."/>
            <person name="Ye F."/>
            <person name="Su P."/>
            <person name="Kiefer A.F."/>
            <person name="Nichols A."/>
            <person name="Cepeda A.J."/>
            <person name="Yan W."/>
            <person name="Fan B."/>
            <person name="Jiang Y."/>
            <person name="Adhikari A."/>
            <person name="Zheng C.-J."/>
            <person name="Schuster L."/>
            <person name="Cowan T.M."/>
            <person name="Smanski M.J."/>
            <person name="Chevrette M.G."/>
            <person name="De Carvalho L.P.S."/>
            <person name="Shen B."/>
        </authorList>
    </citation>
    <scope>NUCLEOTIDE SEQUENCE [LARGE SCALE GENOMIC DNA]</scope>
    <source>
        <strain evidence="2 3">NPDC053791</strain>
    </source>
</reference>
<evidence type="ECO:0000313" key="3">
    <source>
        <dbReference type="Proteomes" id="UP001552479"/>
    </source>
</evidence>
<dbReference type="Pfam" id="PF19397">
    <property type="entry name" value="DUF5972"/>
    <property type="match status" value="1"/>
</dbReference>
<sequence>MTYERPTLAKAGSFRKMTGLKNHGPKDLLGGKQVL</sequence>
<dbReference type="Proteomes" id="UP001552479">
    <property type="component" value="Unassembled WGS sequence"/>
</dbReference>
<organism evidence="2 3">
    <name type="scientific">Streptomyces roseoverticillatus</name>
    <dbReference type="NCBI Taxonomy" id="66429"/>
    <lineage>
        <taxon>Bacteria</taxon>
        <taxon>Bacillati</taxon>
        <taxon>Actinomycetota</taxon>
        <taxon>Actinomycetes</taxon>
        <taxon>Kitasatosporales</taxon>
        <taxon>Streptomycetaceae</taxon>
        <taxon>Streptomyces</taxon>
    </lineage>
</organism>
<gene>
    <name evidence="2" type="ORF">AB0L03_08040</name>
</gene>
<protein>
    <submittedName>
        <fullName evidence="2">Keywimysin-related RiPP</fullName>
    </submittedName>
</protein>
<evidence type="ECO:0000256" key="1">
    <source>
        <dbReference type="SAM" id="MobiDB-lite"/>
    </source>
</evidence>
<dbReference type="NCBIfam" id="NF033521">
    <property type="entry name" value="lasso_leader_L3"/>
    <property type="match status" value="1"/>
</dbReference>
<feature type="region of interest" description="Disordered" evidence="1">
    <location>
        <begin position="14"/>
        <end position="35"/>
    </location>
</feature>
<dbReference type="RefSeq" id="WP_366087252.1">
    <property type="nucleotide sequence ID" value="NZ_JBFASG010000005.1"/>
</dbReference>
<accession>A0ABV3IUG4</accession>